<feature type="domain" description="EMC2 TPR-like" evidence="4">
    <location>
        <begin position="84"/>
        <end position="188"/>
    </location>
</feature>
<dbReference type="PANTHER" id="PTHR12760">
    <property type="entry name" value="TETRATRICOPEPTIDE REPEAT PROTEIN"/>
    <property type="match status" value="1"/>
</dbReference>
<keyword evidence="6" id="KW-1185">Reference proteome</keyword>
<proteinExistence type="inferred from homology"/>
<dbReference type="Pfam" id="PF22890">
    <property type="entry name" value="TPR_EMC2"/>
    <property type="match status" value="1"/>
</dbReference>
<gene>
    <name evidence="5" type="ORF">RSOLAG1IB_09010</name>
</gene>
<dbReference type="InterPro" id="IPR011990">
    <property type="entry name" value="TPR-like_helical_dom_sf"/>
</dbReference>
<evidence type="ECO:0000256" key="2">
    <source>
        <dbReference type="ARBA" id="ARBA00022803"/>
    </source>
</evidence>
<dbReference type="EMBL" id="LN679136">
    <property type="protein sequence ID" value="CEL59012.1"/>
    <property type="molecule type" value="Genomic_DNA"/>
</dbReference>
<dbReference type="OrthoDB" id="124397at2759"/>
<comment type="subunit">
    <text evidence="3">Component of the ER membrane protein complex (EMC).</text>
</comment>
<name>A0A0B7FS58_THACB</name>
<comment type="similarity">
    <text evidence="3">Belongs to the EMC2 family.</text>
</comment>
<dbReference type="Gene3D" id="1.25.40.10">
    <property type="entry name" value="Tetratricopeptide repeat domain"/>
    <property type="match status" value="1"/>
</dbReference>
<comment type="function">
    <text evidence="3">Part of the endoplasmic reticulum membrane protein complex (EMC) that enables the energy-independent insertion into endoplasmic reticulum membranes of newly synthesized membrane proteins.</text>
</comment>
<keyword evidence="3" id="KW-0472">Membrane</keyword>
<dbReference type="GO" id="GO:0072546">
    <property type="term" value="C:EMC complex"/>
    <property type="evidence" value="ECO:0007669"/>
    <property type="project" value="UniProtKB-UniRule"/>
</dbReference>
<dbReference type="SUPFAM" id="SSF48452">
    <property type="entry name" value="TPR-like"/>
    <property type="match status" value="1"/>
</dbReference>
<sequence length="285" mass="31573">MTEVFQRFATYRSHGTRSSVEIVAEGEPLLLNEKYRSADDPWAFLEQLAFAAMDVGRLDITDDCLVLLDQQFPDSPRVTILKGQRLEADGMLQDALKMYVYYLTKEDENYVPIRKRLIATLRSLGKITEATEELVKYLDIYYADLEGWLELADIYATCNLYDNSLSALAHAQLIAPQTPQIALCSAETAYTTGDIELALKTFLRAAELCGSGPGIQPGGTEIRAWLGVKLCLSKLPSSAKHPKLLEELATERILAAYSKTDGSAKPNDAGRACILRWLGASQTAR</sequence>
<evidence type="ECO:0000256" key="3">
    <source>
        <dbReference type="RuleBase" id="RU367091"/>
    </source>
</evidence>
<keyword evidence="1" id="KW-0677">Repeat</keyword>
<organism evidence="5 6">
    <name type="scientific">Thanatephorus cucumeris (strain AG1-IB / isolate 7/3/14)</name>
    <name type="common">Lettuce bottom rot fungus</name>
    <name type="synonym">Rhizoctonia solani</name>
    <dbReference type="NCBI Taxonomy" id="1108050"/>
    <lineage>
        <taxon>Eukaryota</taxon>
        <taxon>Fungi</taxon>
        <taxon>Dikarya</taxon>
        <taxon>Basidiomycota</taxon>
        <taxon>Agaricomycotina</taxon>
        <taxon>Agaricomycetes</taxon>
        <taxon>Cantharellales</taxon>
        <taxon>Ceratobasidiaceae</taxon>
        <taxon>Rhizoctonia</taxon>
        <taxon>Rhizoctonia solani AG-1</taxon>
    </lineage>
</organism>
<dbReference type="InterPro" id="IPR055217">
    <property type="entry name" value="TPR_EMC2"/>
</dbReference>
<keyword evidence="3" id="KW-0256">Endoplasmic reticulum</keyword>
<reference evidence="5 6" key="1">
    <citation type="submission" date="2014-11" db="EMBL/GenBank/DDBJ databases">
        <authorList>
            <person name="Wibberg Daniel"/>
        </authorList>
    </citation>
    <scope>NUCLEOTIDE SEQUENCE [LARGE SCALE GENOMIC DNA]</scope>
    <source>
        <strain evidence="5">Rhizoctonia solani AG1-IB 7/3/14</strain>
    </source>
</reference>
<accession>A0A0B7FS58</accession>
<dbReference type="STRING" id="1108050.A0A0B7FS58"/>
<protein>
    <recommendedName>
        <fullName evidence="3">ER membrane protein complex subunit 2</fullName>
    </recommendedName>
</protein>
<evidence type="ECO:0000256" key="1">
    <source>
        <dbReference type="ARBA" id="ARBA00022737"/>
    </source>
</evidence>
<comment type="subcellular location">
    <subcellularLocation>
        <location evidence="3">Endoplasmic reticulum membrane</location>
        <topology evidence="3">Peripheral membrane protein</topology>
        <orientation evidence="3">Cytoplasmic side</orientation>
    </subcellularLocation>
</comment>
<dbReference type="Proteomes" id="UP000059188">
    <property type="component" value="Unassembled WGS sequence"/>
</dbReference>
<evidence type="ECO:0000259" key="4">
    <source>
        <dbReference type="Pfam" id="PF22890"/>
    </source>
</evidence>
<evidence type="ECO:0000313" key="5">
    <source>
        <dbReference type="EMBL" id="CEL59012.1"/>
    </source>
</evidence>
<keyword evidence="2" id="KW-0802">TPR repeat</keyword>
<dbReference type="AlphaFoldDB" id="A0A0B7FS58"/>
<dbReference type="InterPro" id="IPR039856">
    <property type="entry name" value="EMC2-like"/>
</dbReference>
<evidence type="ECO:0000313" key="6">
    <source>
        <dbReference type="Proteomes" id="UP000059188"/>
    </source>
</evidence>